<protein>
    <submittedName>
        <fullName evidence="4">GNAT family N-acetyltransferase</fullName>
        <ecNumber evidence="4">2.3.-.-</ecNumber>
    </submittedName>
</protein>
<dbReference type="InterPro" id="IPR016181">
    <property type="entry name" value="Acyl_CoA_acyltransferase"/>
</dbReference>
<name>A0ABD5Z5I4_9EURY</name>
<keyword evidence="5" id="KW-1185">Reference proteome</keyword>
<dbReference type="SUPFAM" id="SSF55729">
    <property type="entry name" value="Acyl-CoA N-acyltransferases (Nat)"/>
    <property type="match status" value="1"/>
</dbReference>
<evidence type="ECO:0000313" key="4">
    <source>
        <dbReference type="EMBL" id="MFC7200273.1"/>
    </source>
</evidence>
<gene>
    <name evidence="4" type="ORF">ACFQJ9_12770</name>
</gene>
<proteinExistence type="predicted"/>
<feature type="domain" description="N-acetyltransferase" evidence="3">
    <location>
        <begin position="1"/>
        <end position="161"/>
    </location>
</feature>
<dbReference type="CDD" id="cd04301">
    <property type="entry name" value="NAT_SF"/>
    <property type="match status" value="1"/>
</dbReference>
<dbReference type="EC" id="2.3.-.-" evidence="4"/>
<keyword evidence="1 4" id="KW-0808">Transferase</keyword>
<dbReference type="GO" id="GO:0016746">
    <property type="term" value="F:acyltransferase activity"/>
    <property type="evidence" value="ECO:0007669"/>
    <property type="project" value="UniProtKB-KW"/>
</dbReference>
<accession>A0ABD5Z5I4</accession>
<dbReference type="EMBL" id="JBHTAR010000011">
    <property type="protein sequence ID" value="MFC7200273.1"/>
    <property type="molecule type" value="Genomic_DNA"/>
</dbReference>
<dbReference type="Pfam" id="PF00583">
    <property type="entry name" value="Acetyltransf_1"/>
    <property type="match status" value="1"/>
</dbReference>
<sequence length="161" mass="17758">MQVRELREGEVPTLVDDLWFPFAREMADLDSYNELADGDLRPDALAYRHDRFADDDVATFVAVVAGDLVGYATVERKPSPPVFARGPSGNVGEVYVAPDHRGAGVATALLDAAESWAREEGCERVTLSVNRENESARALYESRGYDVRRLKMDAELDGHDG</sequence>
<dbReference type="InterPro" id="IPR000182">
    <property type="entry name" value="GNAT_dom"/>
</dbReference>
<evidence type="ECO:0000259" key="3">
    <source>
        <dbReference type="PROSITE" id="PS51186"/>
    </source>
</evidence>
<dbReference type="AlphaFoldDB" id="A0ABD5Z5I4"/>
<dbReference type="RefSeq" id="WP_279527059.1">
    <property type="nucleotide sequence ID" value="NZ_CP122312.1"/>
</dbReference>
<keyword evidence="2 4" id="KW-0012">Acyltransferase</keyword>
<organism evidence="4 5">
    <name type="scientific">Halospeciosus flavus</name>
    <dbReference type="NCBI Taxonomy" id="3032283"/>
    <lineage>
        <taxon>Archaea</taxon>
        <taxon>Methanobacteriati</taxon>
        <taxon>Methanobacteriota</taxon>
        <taxon>Stenosarchaea group</taxon>
        <taxon>Halobacteria</taxon>
        <taxon>Halobacteriales</taxon>
        <taxon>Halobacteriaceae</taxon>
        <taxon>Halospeciosus</taxon>
    </lineage>
</organism>
<dbReference type="Gene3D" id="3.40.630.30">
    <property type="match status" value="1"/>
</dbReference>
<evidence type="ECO:0000313" key="5">
    <source>
        <dbReference type="Proteomes" id="UP001596447"/>
    </source>
</evidence>
<reference evidence="4 5" key="1">
    <citation type="journal article" date="2019" name="Int. J. Syst. Evol. Microbiol.">
        <title>The Global Catalogue of Microorganisms (GCM) 10K type strain sequencing project: providing services to taxonomists for standard genome sequencing and annotation.</title>
        <authorList>
            <consortium name="The Broad Institute Genomics Platform"/>
            <consortium name="The Broad Institute Genome Sequencing Center for Infectious Disease"/>
            <person name="Wu L."/>
            <person name="Ma J."/>
        </authorList>
    </citation>
    <scope>NUCLEOTIDE SEQUENCE [LARGE SCALE GENOMIC DNA]</scope>
    <source>
        <strain evidence="4 5">XZGYJ-43</strain>
    </source>
</reference>
<dbReference type="PANTHER" id="PTHR43877">
    <property type="entry name" value="AMINOALKYLPHOSPHONATE N-ACETYLTRANSFERASE-RELATED-RELATED"/>
    <property type="match status" value="1"/>
</dbReference>
<dbReference type="Proteomes" id="UP001596447">
    <property type="component" value="Unassembled WGS sequence"/>
</dbReference>
<comment type="caution">
    <text evidence="4">The sequence shown here is derived from an EMBL/GenBank/DDBJ whole genome shotgun (WGS) entry which is preliminary data.</text>
</comment>
<evidence type="ECO:0000256" key="1">
    <source>
        <dbReference type="ARBA" id="ARBA00022679"/>
    </source>
</evidence>
<dbReference type="PROSITE" id="PS51186">
    <property type="entry name" value="GNAT"/>
    <property type="match status" value="1"/>
</dbReference>
<dbReference type="InterPro" id="IPR050832">
    <property type="entry name" value="Bact_Acetyltransf"/>
</dbReference>
<evidence type="ECO:0000256" key="2">
    <source>
        <dbReference type="ARBA" id="ARBA00023315"/>
    </source>
</evidence>